<evidence type="ECO:0000256" key="1">
    <source>
        <dbReference type="ARBA" id="ARBA00001917"/>
    </source>
</evidence>
<dbReference type="CDD" id="cd02801">
    <property type="entry name" value="DUS_like_FMN"/>
    <property type="match status" value="1"/>
</dbReference>
<dbReference type="EMBL" id="CP022355">
    <property type="protein sequence ID" value="ASK78242.1"/>
    <property type="molecule type" value="Genomic_DNA"/>
</dbReference>
<dbReference type="PROSITE" id="PS01136">
    <property type="entry name" value="UPF0034"/>
    <property type="match status" value="1"/>
</dbReference>
<feature type="binding site" evidence="12 15">
    <location>
        <position position="138"/>
    </location>
    <ligand>
        <name>FMN</name>
        <dbReference type="ChEBI" id="CHEBI:58210"/>
    </ligand>
</feature>
<evidence type="ECO:0000256" key="12">
    <source>
        <dbReference type="HAMAP-Rule" id="MF_02042"/>
    </source>
</evidence>
<protein>
    <recommendedName>
        <fullName evidence="12">tRNA-dihydrouridine synthase B</fullName>
        <ecNumber evidence="12">1.3.1.-</ecNumber>
    </recommendedName>
</protein>
<comment type="similarity">
    <text evidence="13">Belongs to the dus family.</text>
</comment>
<evidence type="ECO:0000256" key="7">
    <source>
        <dbReference type="ARBA" id="ARBA00022857"/>
    </source>
</evidence>
<keyword evidence="18" id="KW-1185">Reference proteome</keyword>
<dbReference type="InterPro" id="IPR018517">
    <property type="entry name" value="tRNA_hU_synthase_CS"/>
</dbReference>
<comment type="cofactor">
    <cofactor evidence="1 12 13 15">
        <name>FMN</name>
        <dbReference type="ChEBI" id="CHEBI:58210"/>
    </cofactor>
</comment>
<feature type="binding site" evidence="15">
    <location>
        <position position="168"/>
    </location>
    <ligand>
        <name>FMN</name>
        <dbReference type="ChEBI" id="CHEBI:58210"/>
    </ligand>
</feature>
<evidence type="ECO:0000256" key="6">
    <source>
        <dbReference type="ARBA" id="ARBA00022694"/>
    </source>
</evidence>
<dbReference type="Gene3D" id="1.10.1200.80">
    <property type="entry name" value="Putative flavin oxidoreducatase, domain 2"/>
    <property type="match status" value="1"/>
</dbReference>
<evidence type="ECO:0000256" key="5">
    <source>
        <dbReference type="ARBA" id="ARBA00022643"/>
    </source>
</evidence>
<dbReference type="Gene3D" id="3.20.20.70">
    <property type="entry name" value="Aldolase class I"/>
    <property type="match status" value="1"/>
</dbReference>
<comment type="similarity">
    <text evidence="12">Belongs to the Dus family. DusB subfamily.</text>
</comment>
<dbReference type="InterPro" id="IPR024036">
    <property type="entry name" value="tRNA-dHydroUridine_Synthase_C"/>
</dbReference>
<evidence type="ECO:0000256" key="9">
    <source>
        <dbReference type="ARBA" id="ARBA00023002"/>
    </source>
</evidence>
<feature type="domain" description="DUS-like FMN-binding" evidence="16">
    <location>
        <begin position="14"/>
        <end position="318"/>
    </location>
</feature>
<keyword evidence="15" id="KW-0547">Nucleotide-binding</keyword>
<dbReference type="PIRSF" id="PIRSF006621">
    <property type="entry name" value="Dus"/>
    <property type="match status" value="1"/>
</dbReference>
<keyword evidence="6 12" id="KW-0819">tRNA processing</keyword>
<proteinExistence type="inferred from homology"/>
<evidence type="ECO:0000313" key="18">
    <source>
        <dbReference type="Proteomes" id="UP000242175"/>
    </source>
</evidence>
<dbReference type="GO" id="GO:0050660">
    <property type="term" value="F:flavin adenine dinucleotide binding"/>
    <property type="evidence" value="ECO:0007669"/>
    <property type="project" value="InterPro"/>
</dbReference>
<dbReference type="GO" id="GO:0000049">
    <property type="term" value="F:tRNA binding"/>
    <property type="evidence" value="ECO:0007669"/>
    <property type="project" value="UniProtKB-UniRule"/>
</dbReference>
<dbReference type="KEGG" id="pmai:CF386_03980"/>
<dbReference type="GO" id="GO:0010181">
    <property type="term" value="F:FMN binding"/>
    <property type="evidence" value="ECO:0007669"/>
    <property type="project" value="UniProtKB-UniRule"/>
</dbReference>
<feature type="binding site" evidence="12 15">
    <location>
        <begin position="16"/>
        <end position="18"/>
    </location>
    <ligand>
        <name>FMN</name>
        <dbReference type="ChEBI" id="CHEBI:58210"/>
    </ligand>
</feature>
<evidence type="ECO:0000256" key="10">
    <source>
        <dbReference type="ARBA" id="ARBA00048205"/>
    </source>
</evidence>
<evidence type="ECO:0000256" key="8">
    <source>
        <dbReference type="ARBA" id="ARBA00022884"/>
    </source>
</evidence>
<dbReference type="Pfam" id="PF01207">
    <property type="entry name" value="Dus"/>
    <property type="match status" value="1"/>
</dbReference>
<feature type="binding site" evidence="12 15">
    <location>
        <position position="69"/>
    </location>
    <ligand>
        <name>FMN</name>
        <dbReference type="ChEBI" id="CHEBI:58210"/>
    </ligand>
</feature>
<dbReference type="SUPFAM" id="SSF51395">
    <property type="entry name" value="FMN-linked oxidoreductases"/>
    <property type="match status" value="1"/>
</dbReference>
<dbReference type="AlphaFoldDB" id="A0A220VDJ9"/>
<dbReference type="EC" id="1.3.1.-" evidence="12"/>
<dbReference type="InterPro" id="IPR004652">
    <property type="entry name" value="DusB-like"/>
</dbReference>
<feature type="active site" description="Proton donor" evidence="12 14">
    <location>
        <position position="99"/>
    </location>
</feature>
<organism evidence="17 18">
    <name type="scientific">Paraphotobacterium marinum</name>
    <dbReference type="NCBI Taxonomy" id="1755811"/>
    <lineage>
        <taxon>Bacteria</taxon>
        <taxon>Pseudomonadati</taxon>
        <taxon>Pseudomonadota</taxon>
        <taxon>Gammaproteobacteria</taxon>
        <taxon>Vibrionales</taxon>
        <taxon>Vibrionaceae</taxon>
        <taxon>Paraphotobacterium</taxon>
    </lineage>
</organism>
<dbReference type="InterPro" id="IPR001269">
    <property type="entry name" value="DUS_fam"/>
</dbReference>
<evidence type="ECO:0000256" key="2">
    <source>
        <dbReference type="ARBA" id="ARBA00002790"/>
    </source>
</evidence>
<keyword evidence="9 12" id="KW-0560">Oxidoreductase</keyword>
<dbReference type="InterPro" id="IPR035587">
    <property type="entry name" value="DUS-like_FMN-bd"/>
</dbReference>
<dbReference type="NCBIfam" id="TIGR00737">
    <property type="entry name" value="nifR3_yhdG"/>
    <property type="match status" value="1"/>
</dbReference>
<evidence type="ECO:0000256" key="14">
    <source>
        <dbReference type="PIRSR" id="PIRSR006621-1"/>
    </source>
</evidence>
<dbReference type="OrthoDB" id="9764501at2"/>
<accession>A0A220VDJ9</accession>
<evidence type="ECO:0000256" key="15">
    <source>
        <dbReference type="PIRSR" id="PIRSR006621-2"/>
    </source>
</evidence>
<feature type="binding site" evidence="12">
    <location>
        <begin position="199"/>
        <end position="201"/>
    </location>
    <ligand>
        <name>FMN</name>
        <dbReference type="ChEBI" id="CHEBI:58210"/>
    </ligand>
</feature>
<evidence type="ECO:0000256" key="13">
    <source>
        <dbReference type="PIRNR" id="PIRNR006621"/>
    </source>
</evidence>
<comment type="catalytic activity">
    <reaction evidence="10 12">
        <text>a 5,6-dihydrouridine in tRNA + NADP(+) = a uridine in tRNA + NADPH + H(+)</text>
        <dbReference type="Rhea" id="RHEA:23624"/>
        <dbReference type="Rhea" id="RHEA-COMP:13339"/>
        <dbReference type="Rhea" id="RHEA-COMP:13887"/>
        <dbReference type="ChEBI" id="CHEBI:15378"/>
        <dbReference type="ChEBI" id="CHEBI:57783"/>
        <dbReference type="ChEBI" id="CHEBI:58349"/>
        <dbReference type="ChEBI" id="CHEBI:65315"/>
        <dbReference type="ChEBI" id="CHEBI:74443"/>
    </reaction>
</comment>
<dbReference type="PANTHER" id="PTHR45846:SF1">
    <property type="entry name" value="TRNA-DIHYDROURIDINE(47) SYNTHASE [NAD(P)(+)]-LIKE"/>
    <property type="match status" value="1"/>
</dbReference>
<keyword evidence="3 12" id="KW-0820">tRNA-binding</keyword>
<comment type="function">
    <text evidence="2 12 13">Catalyzes the synthesis of 5,6-dihydrouridine (D), a modified base found in the D-loop of most tRNAs, via the reduction of the C5-C6 double bond in target uridines.</text>
</comment>
<evidence type="ECO:0000256" key="3">
    <source>
        <dbReference type="ARBA" id="ARBA00022555"/>
    </source>
</evidence>
<name>A0A220VDJ9_9GAMM</name>
<keyword evidence="5 12" id="KW-0288">FMN</keyword>
<feature type="binding site" evidence="12 15">
    <location>
        <begin position="223"/>
        <end position="224"/>
    </location>
    <ligand>
        <name>FMN</name>
        <dbReference type="ChEBI" id="CHEBI:58210"/>
    </ligand>
</feature>
<comment type="catalytic activity">
    <reaction evidence="11 12">
        <text>a 5,6-dihydrouridine in tRNA + NAD(+) = a uridine in tRNA + NADH + H(+)</text>
        <dbReference type="Rhea" id="RHEA:54452"/>
        <dbReference type="Rhea" id="RHEA-COMP:13339"/>
        <dbReference type="Rhea" id="RHEA-COMP:13887"/>
        <dbReference type="ChEBI" id="CHEBI:15378"/>
        <dbReference type="ChEBI" id="CHEBI:57540"/>
        <dbReference type="ChEBI" id="CHEBI:57945"/>
        <dbReference type="ChEBI" id="CHEBI:65315"/>
        <dbReference type="ChEBI" id="CHEBI:74443"/>
    </reaction>
</comment>
<evidence type="ECO:0000256" key="4">
    <source>
        <dbReference type="ARBA" id="ARBA00022630"/>
    </source>
</evidence>
<gene>
    <name evidence="12" type="primary">dusB</name>
    <name evidence="17" type="ORF">CF386_03980</name>
</gene>
<dbReference type="RefSeq" id="WP_089073150.1">
    <property type="nucleotide sequence ID" value="NZ_CBCSAM010000013.1"/>
</dbReference>
<dbReference type="PANTHER" id="PTHR45846">
    <property type="entry name" value="TRNA-DIHYDROURIDINE(47) SYNTHASE [NAD(P)(+)]-LIKE"/>
    <property type="match status" value="1"/>
</dbReference>
<dbReference type="Proteomes" id="UP000242175">
    <property type="component" value="Chromosome large"/>
</dbReference>
<keyword evidence="8 12" id="KW-0694">RNA-binding</keyword>
<dbReference type="GO" id="GO:0017150">
    <property type="term" value="F:tRNA dihydrouridine synthase activity"/>
    <property type="evidence" value="ECO:0007669"/>
    <property type="project" value="UniProtKB-UniRule"/>
</dbReference>
<keyword evidence="4 12" id="KW-0285">Flavoprotein</keyword>
<evidence type="ECO:0000313" key="17">
    <source>
        <dbReference type="EMBL" id="ASK78242.1"/>
    </source>
</evidence>
<dbReference type="InterPro" id="IPR013785">
    <property type="entry name" value="Aldolase_TIM"/>
</dbReference>
<dbReference type="HAMAP" id="MF_02042">
    <property type="entry name" value="DusB_subfam"/>
    <property type="match status" value="1"/>
</dbReference>
<sequence length="321" mass="36033">MNIGPYNLKNKLLAAPMAGITDNPFRKLCLKYGADIAYSEMVSSNPSCWSTNKSQLRAISVDEDIKVTQIAGSEPHLLAEAAKYNVDKGSQIIDINMGCPAKKVNKKLSGSALLKDEALVKKILKSVVDSVSVPVTLKIRTGWSLNNKNCVTIAKIAEDSGVQALTVHGRTRECMFKGTIDYESIKKVKKAINIPVIANGDIVSPQKAKYVLDFTGADAIMIGRAAQGNPWIFKEISQYLLNQKEMFSAPSLEEKKKDIIDHLEGLYSLYGDYLGTRIARKHVIWYLMPYEYFKQCKRRFTMLEQPHEQLSFINQFFQKQL</sequence>
<evidence type="ECO:0000256" key="11">
    <source>
        <dbReference type="ARBA" id="ARBA00048802"/>
    </source>
</evidence>
<evidence type="ECO:0000259" key="16">
    <source>
        <dbReference type="Pfam" id="PF01207"/>
    </source>
</evidence>
<keyword evidence="7 12" id="KW-0521">NADP</keyword>
<reference evidence="17 18" key="1">
    <citation type="journal article" date="2016" name="Int. J. Syst. Evol. Microbiol.">
        <title>Paraphotobacterium marinum gen. nov., sp. nov., a member of the family Vibrionaceae, isolated from surface seawater.</title>
        <authorList>
            <person name="Huang Z."/>
            <person name="Dong C."/>
            <person name="Shao Z."/>
        </authorList>
    </citation>
    <scope>NUCLEOTIDE SEQUENCE [LARGE SCALE GENOMIC DNA]</scope>
    <source>
        <strain evidence="17 18">NSCS20N07D</strain>
    </source>
</reference>
<dbReference type="InterPro" id="IPR032887">
    <property type="entry name" value="DusB"/>
</dbReference>